<evidence type="ECO:0000313" key="1">
    <source>
        <dbReference type="EMBL" id="NVI46399.1"/>
    </source>
</evidence>
<reference evidence="1" key="1">
    <citation type="submission" date="2020-06" db="EMBL/GenBank/DDBJ databases">
        <title>Whole Genome Sequence of Bradyrhizobium sp. Strain 1S1.</title>
        <authorList>
            <person name="Bromfield E.S.P."/>
            <person name="Cloutier S."/>
        </authorList>
    </citation>
    <scope>NUCLEOTIDE SEQUENCE [LARGE SCALE GENOMIC DNA]</scope>
    <source>
        <strain evidence="1">1S1</strain>
    </source>
</reference>
<protein>
    <submittedName>
        <fullName evidence="1">Uncharacterized protein</fullName>
    </submittedName>
</protein>
<sequence length="98" mass="11187">MSKVEVAVQPQPSDEPKLVGSVTFRGRFHFHREFGSVTERAFDRVRGYRQGMTVRTKCFPNTPRVITKVIVPELGARVYVLDGGKAFVPHDQIVDAWW</sequence>
<gene>
    <name evidence="1" type="ORF">HAP48_026260</name>
</gene>
<dbReference type="AlphaFoldDB" id="A0A973W3G4"/>
<dbReference type="RefSeq" id="WP_166205723.1">
    <property type="nucleotide sequence ID" value="NZ_CP088285.1"/>
</dbReference>
<dbReference type="EMBL" id="JAAOLE020000001">
    <property type="protein sequence ID" value="NVI46399.1"/>
    <property type="molecule type" value="Genomic_DNA"/>
</dbReference>
<name>A0A973W3G4_9BRAD</name>
<comment type="caution">
    <text evidence="1">The sequence shown here is derived from an EMBL/GenBank/DDBJ whole genome shotgun (WGS) entry which is preliminary data.</text>
</comment>
<organism evidence="1">
    <name type="scientific">Bradyrhizobium septentrionale</name>
    <dbReference type="NCBI Taxonomy" id="1404411"/>
    <lineage>
        <taxon>Bacteria</taxon>
        <taxon>Pseudomonadati</taxon>
        <taxon>Pseudomonadota</taxon>
        <taxon>Alphaproteobacteria</taxon>
        <taxon>Hyphomicrobiales</taxon>
        <taxon>Nitrobacteraceae</taxon>
        <taxon>Bradyrhizobium</taxon>
    </lineage>
</organism>
<accession>A0A973W3G4</accession>
<proteinExistence type="predicted"/>